<accession>A0A7D9IFH5</accession>
<feature type="non-terminal residue" evidence="8">
    <location>
        <position position="744"/>
    </location>
</feature>
<protein>
    <submittedName>
        <fullName evidence="8">Uncharacterized protein</fullName>
    </submittedName>
</protein>
<dbReference type="AlphaFoldDB" id="A0A7D9IFH5"/>
<keyword evidence="9" id="KW-1185">Reference proteome</keyword>
<comment type="subunit">
    <text evidence="3">Homotrimer.</text>
</comment>
<keyword evidence="6" id="KW-0106">Calcium</keyword>
<dbReference type="GO" id="GO:0042806">
    <property type="term" value="F:fucose binding"/>
    <property type="evidence" value="ECO:0007669"/>
    <property type="project" value="UniProtKB-ARBA"/>
</dbReference>
<sequence>IIIFGEVGDPGVKASIAVDDVSFENNFCDELPQASGSFNCTFDTGFCGWQLGETTSPEFQSDLNQYTVKSKSPSTLRSPEIFQRKACFSFQYFVSSDSYRKDIRLLVFVRNASDSELLPFRIENVYYEQGRWHIINILLDHESAFDRVEIHHVECEVYFANFNIKSEIGNCNSNSDVKTFFVSSKKSSPKEYTVSKNGVNCDLNYPTSHFTARTIPSKDYPIPMYLFSSSYHTSLISNMDAVLDDLIGYFYVSKTSQANSSAIYYSIEDDKYGEYISEFSATPLAGNWTEYVDVVYVKRHQNHQDNGNCPPGYFDIMNKCLWLMCGGSYPTYAENRCSRTFGTLASLDETGMTRLAKYLDNIKARSVGITQITVGLSKKDRQWIWNDGRVYNNSERTLDIDSKNAYAYLTWEGNKFVLKDGNVPSQHHMCEKRGENLAYNSWPNQSSTSPEFSSELAVDGLYYTCSLTLQPTKRSQNSWWKIILDEPAKIYSVKIRLPIFAEKPLITVGLRDDGTLPNFAKDLEIDGTSENILICEPPLLARYVMIESKEGEYLQLCEVDVYAAGSLNDMLGVMRTFLYRRFYYMEYGYFDFAPSFSFSSSYGNDPEQELKAYVLAPYDGMYKFTLHGSVNAELLVTQQRDKKDILMTSSLERGKKFYASKGFFGLSFSTRYARKTKSSTIMLEACKFYFVKLTTTFTERSDTLKFTIERKNGSYWHTVEKTNLFWVLPVTVKVAKDTTRGLRV</sequence>
<evidence type="ECO:0000256" key="3">
    <source>
        <dbReference type="ARBA" id="ARBA00011233"/>
    </source>
</evidence>
<comment type="similarity">
    <text evidence="2">Belongs to the fucolectin family.</text>
</comment>
<dbReference type="InterPro" id="IPR051941">
    <property type="entry name" value="BG_Antigen-Binding_Lectin"/>
</dbReference>
<dbReference type="SMART" id="SM00607">
    <property type="entry name" value="FTP"/>
    <property type="match status" value="1"/>
</dbReference>
<dbReference type="GO" id="GO:0046872">
    <property type="term" value="F:metal ion binding"/>
    <property type="evidence" value="ECO:0007669"/>
    <property type="project" value="UniProtKB-KW"/>
</dbReference>
<gene>
    <name evidence="8" type="ORF">PACLA_8A072557</name>
</gene>
<evidence type="ECO:0000256" key="1">
    <source>
        <dbReference type="ARBA" id="ARBA00002219"/>
    </source>
</evidence>
<dbReference type="Gene3D" id="3.10.100.10">
    <property type="entry name" value="Mannose-Binding Protein A, subunit A"/>
    <property type="match status" value="1"/>
</dbReference>
<dbReference type="GO" id="GO:0010185">
    <property type="term" value="P:regulation of cellular defense response"/>
    <property type="evidence" value="ECO:0007669"/>
    <property type="project" value="UniProtKB-ARBA"/>
</dbReference>
<comment type="function">
    <text evidence="1">Acts as a defensive agent. Recognizes blood group fucosylated oligosaccharides including A, B, H and Lewis B-type antigens. Does not recognize Lewis A antigen and has low affinity for monovalent haptens.</text>
</comment>
<dbReference type="InterPro" id="IPR016187">
    <property type="entry name" value="CTDL_fold"/>
</dbReference>
<dbReference type="OrthoDB" id="409956at2759"/>
<evidence type="ECO:0000313" key="8">
    <source>
        <dbReference type="EMBL" id="CAB4007610.1"/>
    </source>
</evidence>
<dbReference type="PANTHER" id="PTHR45713">
    <property type="entry name" value="FTP DOMAIN-CONTAINING PROTEIN"/>
    <property type="match status" value="1"/>
</dbReference>
<keyword evidence="7" id="KW-1015">Disulfide bond</keyword>
<evidence type="ECO:0000256" key="6">
    <source>
        <dbReference type="ARBA" id="ARBA00022837"/>
    </source>
</evidence>
<dbReference type="EMBL" id="CACRXK020005848">
    <property type="protein sequence ID" value="CAB4007610.1"/>
    <property type="molecule type" value="Genomic_DNA"/>
</dbReference>
<dbReference type="InterPro" id="IPR006585">
    <property type="entry name" value="FTP1"/>
</dbReference>
<evidence type="ECO:0000256" key="4">
    <source>
        <dbReference type="ARBA" id="ARBA00022723"/>
    </source>
</evidence>
<dbReference type="SUPFAM" id="SSF49785">
    <property type="entry name" value="Galactose-binding domain-like"/>
    <property type="match status" value="1"/>
</dbReference>
<proteinExistence type="inferred from homology"/>
<organism evidence="8 9">
    <name type="scientific">Paramuricea clavata</name>
    <name type="common">Red gorgonian</name>
    <name type="synonym">Violescent sea-whip</name>
    <dbReference type="NCBI Taxonomy" id="317549"/>
    <lineage>
        <taxon>Eukaryota</taxon>
        <taxon>Metazoa</taxon>
        <taxon>Cnidaria</taxon>
        <taxon>Anthozoa</taxon>
        <taxon>Octocorallia</taxon>
        <taxon>Malacalcyonacea</taxon>
        <taxon>Plexauridae</taxon>
        <taxon>Paramuricea</taxon>
    </lineage>
</organism>
<evidence type="ECO:0000313" key="9">
    <source>
        <dbReference type="Proteomes" id="UP001152795"/>
    </source>
</evidence>
<evidence type="ECO:0000256" key="2">
    <source>
        <dbReference type="ARBA" id="ARBA00010147"/>
    </source>
</evidence>
<reference evidence="8" key="1">
    <citation type="submission" date="2020-04" db="EMBL/GenBank/DDBJ databases">
        <authorList>
            <person name="Alioto T."/>
            <person name="Alioto T."/>
            <person name="Gomez Garrido J."/>
        </authorList>
    </citation>
    <scope>NUCLEOTIDE SEQUENCE</scope>
    <source>
        <strain evidence="8">A484AB</strain>
    </source>
</reference>
<dbReference type="GO" id="GO:0001868">
    <property type="term" value="P:regulation of complement activation, lectin pathway"/>
    <property type="evidence" value="ECO:0007669"/>
    <property type="project" value="UniProtKB-ARBA"/>
</dbReference>
<keyword evidence="5" id="KW-0430">Lectin</keyword>
<dbReference type="PANTHER" id="PTHR45713:SF6">
    <property type="entry name" value="F5_8 TYPE C DOMAIN-CONTAINING PROTEIN"/>
    <property type="match status" value="1"/>
</dbReference>
<keyword evidence="4" id="KW-0479">Metal-binding</keyword>
<name>A0A7D9IFH5_PARCT</name>
<dbReference type="InterPro" id="IPR016186">
    <property type="entry name" value="C-type_lectin-like/link_sf"/>
</dbReference>
<dbReference type="InterPro" id="IPR008979">
    <property type="entry name" value="Galactose-bd-like_sf"/>
</dbReference>
<dbReference type="SUPFAM" id="SSF56436">
    <property type="entry name" value="C-type lectin-like"/>
    <property type="match status" value="1"/>
</dbReference>
<evidence type="ECO:0000256" key="7">
    <source>
        <dbReference type="ARBA" id="ARBA00023157"/>
    </source>
</evidence>
<evidence type="ECO:0000256" key="5">
    <source>
        <dbReference type="ARBA" id="ARBA00022734"/>
    </source>
</evidence>
<comment type="caution">
    <text evidence="8">The sequence shown here is derived from an EMBL/GenBank/DDBJ whole genome shotgun (WGS) entry which is preliminary data.</text>
</comment>
<dbReference type="Gene3D" id="2.60.120.260">
    <property type="entry name" value="Galactose-binding domain-like"/>
    <property type="match status" value="1"/>
</dbReference>
<dbReference type="Proteomes" id="UP001152795">
    <property type="component" value="Unassembled WGS sequence"/>
</dbReference>